<sequence>MLNGLLAI</sequence>
<accession>A0A0A9AH15</accession>
<evidence type="ECO:0000313" key="1">
    <source>
        <dbReference type="EMBL" id="JAD48235.1"/>
    </source>
</evidence>
<reference evidence="1" key="2">
    <citation type="journal article" date="2015" name="Data Brief">
        <title>Shoot transcriptome of the giant reed, Arundo donax.</title>
        <authorList>
            <person name="Barrero R.A."/>
            <person name="Guerrero F.D."/>
            <person name="Moolhuijzen P."/>
            <person name="Goolsby J.A."/>
            <person name="Tidwell J."/>
            <person name="Bellgard S.E."/>
            <person name="Bellgard M.I."/>
        </authorList>
    </citation>
    <scope>NUCLEOTIDE SEQUENCE</scope>
    <source>
        <tissue evidence="1">Shoot tissue taken approximately 20 cm above the soil surface</tissue>
    </source>
</reference>
<organism evidence="1">
    <name type="scientific">Arundo donax</name>
    <name type="common">Giant reed</name>
    <name type="synonym">Donax arundinaceus</name>
    <dbReference type="NCBI Taxonomy" id="35708"/>
    <lineage>
        <taxon>Eukaryota</taxon>
        <taxon>Viridiplantae</taxon>
        <taxon>Streptophyta</taxon>
        <taxon>Embryophyta</taxon>
        <taxon>Tracheophyta</taxon>
        <taxon>Spermatophyta</taxon>
        <taxon>Magnoliopsida</taxon>
        <taxon>Liliopsida</taxon>
        <taxon>Poales</taxon>
        <taxon>Poaceae</taxon>
        <taxon>PACMAD clade</taxon>
        <taxon>Arundinoideae</taxon>
        <taxon>Arundineae</taxon>
        <taxon>Arundo</taxon>
    </lineage>
</organism>
<name>A0A0A9AH15_ARUDO</name>
<protein>
    <submittedName>
        <fullName evidence="1">Nucleic acid binding protein</fullName>
    </submittedName>
</protein>
<proteinExistence type="predicted"/>
<reference evidence="1" key="1">
    <citation type="submission" date="2014-09" db="EMBL/GenBank/DDBJ databases">
        <authorList>
            <person name="Magalhaes I.L.F."/>
            <person name="Oliveira U."/>
            <person name="Santos F.R."/>
            <person name="Vidigal T.H.D.A."/>
            <person name="Brescovit A.D."/>
            <person name="Santos A.J."/>
        </authorList>
    </citation>
    <scope>NUCLEOTIDE SEQUENCE</scope>
    <source>
        <tissue evidence="1">Shoot tissue taken approximately 20 cm above the soil surface</tissue>
    </source>
</reference>
<dbReference type="EMBL" id="GBRH01249660">
    <property type="protein sequence ID" value="JAD48235.1"/>
    <property type="molecule type" value="Transcribed_RNA"/>
</dbReference>